<feature type="transmembrane region" description="Helical" evidence="9">
    <location>
        <begin position="237"/>
        <end position="255"/>
    </location>
</feature>
<feature type="transmembrane region" description="Helical" evidence="9">
    <location>
        <begin position="437"/>
        <end position="460"/>
    </location>
</feature>
<reference evidence="10" key="1">
    <citation type="submission" date="2021-06" db="EMBL/GenBank/DDBJ databases">
        <authorList>
            <person name="Hodson N. C."/>
            <person name="Mongue J. A."/>
            <person name="Jaron S. K."/>
        </authorList>
    </citation>
    <scope>NUCLEOTIDE SEQUENCE</scope>
</reference>
<evidence type="ECO:0000256" key="2">
    <source>
        <dbReference type="ARBA" id="ARBA00022448"/>
    </source>
</evidence>
<dbReference type="GO" id="GO:0005886">
    <property type="term" value="C:plasma membrane"/>
    <property type="evidence" value="ECO:0007669"/>
    <property type="project" value="UniProtKB-SubCell"/>
</dbReference>
<dbReference type="PROSITE" id="PS50283">
    <property type="entry name" value="NA_SOLUT_SYMP_3"/>
    <property type="match status" value="1"/>
</dbReference>
<keyword evidence="6" id="KW-0739">Sodium transport</keyword>
<feature type="transmembrane region" description="Helical" evidence="9">
    <location>
        <begin position="80"/>
        <end position="104"/>
    </location>
</feature>
<comment type="similarity">
    <text evidence="7">Belongs to the sodium:solute symporter (SSF) (TC 2.A.21) family.</text>
</comment>
<feature type="region of interest" description="Disordered" evidence="8">
    <location>
        <begin position="579"/>
        <end position="600"/>
    </location>
</feature>
<comment type="subcellular location">
    <subcellularLocation>
        <location evidence="1">Cell membrane</location>
        <topology evidence="1">Multi-pass membrane protein</topology>
    </subcellularLocation>
</comment>
<feature type="transmembrane region" description="Helical" evidence="9">
    <location>
        <begin position="153"/>
        <end position="173"/>
    </location>
</feature>
<dbReference type="InterPro" id="IPR001734">
    <property type="entry name" value="Na/solute_symporter"/>
</dbReference>
<keyword evidence="9" id="KW-0472">Membrane</keyword>
<gene>
    <name evidence="10" type="ORF">AFUS01_LOCUS7442</name>
</gene>
<feature type="transmembrane region" description="Helical" evidence="9">
    <location>
        <begin position="507"/>
        <end position="529"/>
    </location>
</feature>
<keyword evidence="4" id="KW-0915">Sodium</keyword>
<accession>A0A8J2JD22</accession>
<evidence type="ECO:0000313" key="11">
    <source>
        <dbReference type="Proteomes" id="UP000708208"/>
    </source>
</evidence>
<organism evidence="10 11">
    <name type="scientific">Allacma fusca</name>
    <dbReference type="NCBI Taxonomy" id="39272"/>
    <lineage>
        <taxon>Eukaryota</taxon>
        <taxon>Metazoa</taxon>
        <taxon>Ecdysozoa</taxon>
        <taxon>Arthropoda</taxon>
        <taxon>Hexapoda</taxon>
        <taxon>Collembola</taxon>
        <taxon>Symphypleona</taxon>
        <taxon>Sminthuridae</taxon>
        <taxon>Allacma</taxon>
    </lineage>
</organism>
<sequence>MESTQFGVVDYIVAVGALFISLLIGIYHAMVKKQTNEDLLLGGRNTSVLPVACSIVVTYFSAIAILGYPGEIYSHGVQIFQAGITASIFMPIAMYLLVSVLYQLRLTSVYEYLELRFESVALRRLAGVAFIIQFCVLTGVMLFAPSIALETILGVPVLVSVAGMGICGTIYTAIGGLKAVVWTDLFQFVLIFTGLVSIAARGFYKAGGISEALKTADKHGRLDLFDWTIDPFMRHNTLNFFLGYGFKMFCLYGAYQPHVQRYYSLPSFRDCVRAIWLSVILNLLAISVLIAAGLAIFANYAGCDPKLLGKITRSDQILAYFVLKELAFIPGMMGLCVACVFSGVLSSLSSTLNSLAAVTWKDFFSHSRIFNSMDDRGQANTSKILAGFYGIITIALAFMAQHMGPVLQACITAVGAVSGPLGAVFITGMFMPCVNKWGAIIGTLTGLVSMTSVGVMSFQLGKPFVVPLPTSIDECPFGTDMSTVKNSSLIVAGEFEWPEKIFTLSYIMYPFVGGLLTIIVSLLVSIITGGCSKAKFVKKEYLHPLLRSHFGSSKVDLDENPNKADNLRGDFCGVYAKKSKESTPAHPLNASELIPLSSGS</sequence>
<feature type="transmembrane region" description="Helical" evidence="9">
    <location>
        <begin position="275"/>
        <end position="297"/>
    </location>
</feature>
<proteinExistence type="inferred from homology"/>
<name>A0A8J2JD22_9HEXA</name>
<comment type="caution">
    <text evidence="10">The sequence shown here is derived from an EMBL/GenBank/DDBJ whole genome shotgun (WGS) entry which is preliminary data.</text>
</comment>
<dbReference type="PANTHER" id="PTHR42985:SF40">
    <property type="entry name" value="LD47995P-RELATED"/>
    <property type="match status" value="1"/>
</dbReference>
<keyword evidence="5" id="KW-0406">Ion transport</keyword>
<evidence type="ECO:0000256" key="7">
    <source>
        <dbReference type="RuleBase" id="RU362091"/>
    </source>
</evidence>
<feature type="transmembrane region" description="Helical" evidence="9">
    <location>
        <begin position="317"/>
        <end position="345"/>
    </location>
</feature>
<evidence type="ECO:0000256" key="8">
    <source>
        <dbReference type="SAM" id="MobiDB-lite"/>
    </source>
</evidence>
<dbReference type="InterPro" id="IPR051163">
    <property type="entry name" value="Sodium:Solute_Symporter_SSF"/>
</dbReference>
<dbReference type="GO" id="GO:0015293">
    <property type="term" value="F:symporter activity"/>
    <property type="evidence" value="ECO:0007669"/>
    <property type="project" value="TreeGrafter"/>
</dbReference>
<evidence type="ECO:0000256" key="5">
    <source>
        <dbReference type="ARBA" id="ARBA00023065"/>
    </source>
</evidence>
<feature type="transmembrane region" description="Helical" evidence="9">
    <location>
        <begin position="6"/>
        <end position="27"/>
    </location>
</feature>
<evidence type="ECO:0000256" key="9">
    <source>
        <dbReference type="SAM" id="Phobius"/>
    </source>
</evidence>
<feature type="transmembrane region" description="Helical" evidence="9">
    <location>
        <begin position="384"/>
        <end position="400"/>
    </location>
</feature>
<keyword evidence="3" id="KW-1003">Cell membrane</keyword>
<feature type="transmembrane region" description="Helical" evidence="9">
    <location>
        <begin position="185"/>
        <end position="204"/>
    </location>
</feature>
<evidence type="ECO:0000313" key="10">
    <source>
        <dbReference type="EMBL" id="CAG7718018.1"/>
    </source>
</evidence>
<keyword evidence="2" id="KW-0813">Transport</keyword>
<dbReference type="EMBL" id="CAJVCH010050388">
    <property type="protein sequence ID" value="CAG7718018.1"/>
    <property type="molecule type" value="Genomic_DNA"/>
</dbReference>
<keyword evidence="9" id="KW-1133">Transmembrane helix</keyword>
<evidence type="ECO:0008006" key="12">
    <source>
        <dbReference type="Google" id="ProtNLM"/>
    </source>
</evidence>
<dbReference type="OrthoDB" id="6132759at2759"/>
<evidence type="ECO:0000256" key="3">
    <source>
        <dbReference type="ARBA" id="ARBA00022475"/>
    </source>
</evidence>
<dbReference type="AlphaFoldDB" id="A0A8J2JD22"/>
<feature type="transmembrane region" description="Helical" evidence="9">
    <location>
        <begin position="48"/>
        <end position="68"/>
    </location>
</feature>
<evidence type="ECO:0000256" key="1">
    <source>
        <dbReference type="ARBA" id="ARBA00004651"/>
    </source>
</evidence>
<evidence type="ECO:0000256" key="4">
    <source>
        <dbReference type="ARBA" id="ARBA00023053"/>
    </source>
</evidence>
<dbReference type="PANTHER" id="PTHR42985">
    <property type="entry name" value="SODIUM-COUPLED MONOCARBOXYLATE TRANSPORTER"/>
    <property type="match status" value="1"/>
</dbReference>
<dbReference type="NCBIfam" id="TIGR00813">
    <property type="entry name" value="sss"/>
    <property type="match status" value="1"/>
</dbReference>
<keyword evidence="9" id="KW-0812">Transmembrane</keyword>
<keyword evidence="11" id="KW-1185">Reference proteome</keyword>
<dbReference type="Pfam" id="PF00474">
    <property type="entry name" value="SSF"/>
    <property type="match status" value="1"/>
</dbReference>
<evidence type="ECO:0000256" key="6">
    <source>
        <dbReference type="ARBA" id="ARBA00023201"/>
    </source>
</evidence>
<feature type="transmembrane region" description="Helical" evidence="9">
    <location>
        <begin position="406"/>
        <end position="430"/>
    </location>
</feature>
<dbReference type="Proteomes" id="UP000708208">
    <property type="component" value="Unassembled WGS sequence"/>
</dbReference>
<protein>
    <recommendedName>
        <fullName evidence="12">Sodium-coupled monocarboxylate transporter 1</fullName>
    </recommendedName>
</protein>
<feature type="transmembrane region" description="Helical" evidence="9">
    <location>
        <begin position="125"/>
        <end position="147"/>
    </location>
</feature>
<dbReference type="GO" id="GO:0006814">
    <property type="term" value="P:sodium ion transport"/>
    <property type="evidence" value="ECO:0007669"/>
    <property type="project" value="UniProtKB-KW"/>
</dbReference>